<reference evidence="9" key="1">
    <citation type="submission" date="2018-05" db="EMBL/GenBank/DDBJ databases">
        <authorList>
            <person name="Du Z."/>
            <person name="Wang X."/>
        </authorList>
    </citation>
    <scope>NUCLEOTIDE SEQUENCE [LARGE SCALE GENOMIC DNA]</scope>
    <source>
        <strain evidence="9">WDS4C29</strain>
    </source>
</reference>
<evidence type="ECO:0000313" key="9">
    <source>
        <dbReference type="Proteomes" id="UP000245293"/>
    </source>
</evidence>
<dbReference type="Pfam" id="PF04263">
    <property type="entry name" value="TPK_catalytic"/>
    <property type="match status" value="1"/>
</dbReference>
<evidence type="ECO:0000256" key="2">
    <source>
        <dbReference type="ARBA" id="ARBA00022741"/>
    </source>
</evidence>
<dbReference type="GO" id="GO:0004788">
    <property type="term" value="F:thiamine diphosphokinase activity"/>
    <property type="evidence" value="ECO:0007669"/>
    <property type="project" value="UniProtKB-UniRule"/>
</dbReference>
<evidence type="ECO:0000259" key="7">
    <source>
        <dbReference type="Pfam" id="PF04265"/>
    </source>
</evidence>
<feature type="domain" description="Thiamin pyrophosphokinase catalytic" evidence="6">
    <location>
        <begin position="27"/>
        <end position="119"/>
    </location>
</feature>
<proteinExistence type="predicted"/>
<dbReference type="Proteomes" id="UP000245293">
    <property type="component" value="Unassembled WGS sequence"/>
</dbReference>
<comment type="caution">
    <text evidence="8">The sequence shown here is derived from an EMBL/GenBank/DDBJ whole genome shotgun (WGS) entry which is preliminary data.</text>
</comment>
<dbReference type="InterPro" id="IPR036371">
    <property type="entry name" value="TPK_B1-bd_sf"/>
</dbReference>
<feature type="domain" description="Thiamin pyrophosphokinase thiamin-binding" evidence="7">
    <location>
        <begin position="146"/>
        <end position="188"/>
    </location>
</feature>
<evidence type="ECO:0000313" key="8">
    <source>
        <dbReference type="EMBL" id="PWG16908.1"/>
    </source>
</evidence>
<gene>
    <name evidence="8" type="ORF">DFK10_09040</name>
</gene>
<evidence type="ECO:0000256" key="3">
    <source>
        <dbReference type="ARBA" id="ARBA00022777"/>
    </source>
</evidence>
<evidence type="ECO:0000256" key="5">
    <source>
        <dbReference type="NCBIfam" id="TIGR01378"/>
    </source>
</evidence>
<keyword evidence="2" id="KW-0547">Nucleotide-binding</keyword>
<dbReference type="InterPro" id="IPR006282">
    <property type="entry name" value="Thi_PPkinase"/>
</dbReference>
<dbReference type="GO" id="GO:0009229">
    <property type="term" value="P:thiamine diphosphate biosynthetic process"/>
    <property type="evidence" value="ECO:0007669"/>
    <property type="project" value="InterPro"/>
</dbReference>
<dbReference type="InterPro" id="IPR007371">
    <property type="entry name" value="TPK_catalytic"/>
</dbReference>
<keyword evidence="4" id="KW-0067">ATP-binding</keyword>
<dbReference type="Gene3D" id="3.40.50.10240">
    <property type="entry name" value="Thiamin pyrophosphokinase, catalytic domain"/>
    <property type="match status" value="1"/>
</dbReference>
<accession>A0A2V1P535</accession>
<evidence type="ECO:0000256" key="4">
    <source>
        <dbReference type="ARBA" id="ARBA00022840"/>
    </source>
</evidence>
<evidence type="ECO:0000256" key="1">
    <source>
        <dbReference type="ARBA" id="ARBA00022679"/>
    </source>
</evidence>
<dbReference type="GO" id="GO:0030975">
    <property type="term" value="F:thiamine binding"/>
    <property type="evidence" value="ECO:0007669"/>
    <property type="project" value="InterPro"/>
</dbReference>
<keyword evidence="3 8" id="KW-0418">Kinase</keyword>
<dbReference type="Pfam" id="PF04265">
    <property type="entry name" value="TPK_B1_binding"/>
    <property type="match status" value="1"/>
</dbReference>
<dbReference type="OrthoDB" id="7057856at2"/>
<dbReference type="EC" id="2.7.6.2" evidence="5"/>
<keyword evidence="9" id="KW-1185">Reference proteome</keyword>
<dbReference type="CDD" id="cd07995">
    <property type="entry name" value="TPK"/>
    <property type="match status" value="1"/>
</dbReference>
<dbReference type="PANTHER" id="PTHR41299">
    <property type="entry name" value="THIAMINE PYROPHOSPHOKINASE"/>
    <property type="match status" value="1"/>
</dbReference>
<dbReference type="InterPro" id="IPR007373">
    <property type="entry name" value="Thiamin_PyroPKinase_B1-bd"/>
</dbReference>
<dbReference type="NCBIfam" id="TIGR01378">
    <property type="entry name" value="thi_PPkinase"/>
    <property type="match status" value="1"/>
</dbReference>
<dbReference type="GO" id="GO:0016301">
    <property type="term" value="F:kinase activity"/>
    <property type="evidence" value="ECO:0007669"/>
    <property type="project" value="UniProtKB-KW"/>
</dbReference>
<dbReference type="InterPro" id="IPR053149">
    <property type="entry name" value="TPK"/>
</dbReference>
<sequence length="232" mass="24005">MEQVIVSSHDPVTLLGGSDHAEADLAEAMAHAPLLVAADGGGDRALLAGQRPAAVIGDMDSLSASAREILADVLHPVSEQETTDFDKALRAIAAPLVLAVGVSGGRFDHELAALTVLARHPDRPCLVIGRESLVFLCPPRLRLDTAPGTTVSIFPLVAGRVESEGLEWPTTGLDLAPDGRIGTSNRATGPVALAPEAPQMLVILPRDQLAVAVRALLAQVGVASGRWPARAG</sequence>
<organism evidence="8 9">
    <name type="scientific">Salibaculum griseiflavum</name>
    <dbReference type="NCBI Taxonomy" id="1914409"/>
    <lineage>
        <taxon>Bacteria</taxon>
        <taxon>Pseudomonadati</taxon>
        <taxon>Pseudomonadota</taxon>
        <taxon>Alphaproteobacteria</taxon>
        <taxon>Rhodobacterales</taxon>
        <taxon>Roseobacteraceae</taxon>
        <taxon>Salibaculum</taxon>
    </lineage>
</organism>
<dbReference type="EMBL" id="QETF01000008">
    <property type="protein sequence ID" value="PWG16908.1"/>
    <property type="molecule type" value="Genomic_DNA"/>
</dbReference>
<evidence type="ECO:0000259" key="6">
    <source>
        <dbReference type="Pfam" id="PF04263"/>
    </source>
</evidence>
<protein>
    <recommendedName>
        <fullName evidence="5">Thiamine diphosphokinase</fullName>
        <ecNumber evidence="5">2.7.6.2</ecNumber>
    </recommendedName>
</protein>
<dbReference type="InterPro" id="IPR036759">
    <property type="entry name" value="TPK_catalytic_sf"/>
</dbReference>
<keyword evidence="1" id="KW-0808">Transferase</keyword>
<dbReference type="GO" id="GO:0006772">
    <property type="term" value="P:thiamine metabolic process"/>
    <property type="evidence" value="ECO:0007669"/>
    <property type="project" value="UniProtKB-UniRule"/>
</dbReference>
<dbReference type="PANTHER" id="PTHR41299:SF1">
    <property type="entry name" value="THIAMINE PYROPHOSPHOKINASE"/>
    <property type="match status" value="1"/>
</dbReference>
<dbReference type="AlphaFoldDB" id="A0A2V1P535"/>
<dbReference type="SUPFAM" id="SSF63862">
    <property type="entry name" value="Thiamin pyrophosphokinase, substrate-binding domain"/>
    <property type="match status" value="1"/>
</dbReference>
<name>A0A2V1P535_9RHOB</name>
<dbReference type="SUPFAM" id="SSF63999">
    <property type="entry name" value="Thiamin pyrophosphokinase, catalytic domain"/>
    <property type="match status" value="1"/>
</dbReference>
<dbReference type="GO" id="GO:0005524">
    <property type="term" value="F:ATP binding"/>
    <property type="evidence" value="ECO:0007669"/>
    <property type="project" value="UniProtKB-KW"/>
</dbReference>